<dbReference type="RefSeq" id="WP_231008540.1">
    <property type="nucleotide sequence ID" value="NZ_JAJNEC010000007.1"/>
</dbReference>
<accession>A0ABS8PY18</accession>
<evidence type="ECO:0008006" key="4">
    <source>
        <dbReference type="Google" id="ProtNLM"/>
    </source>
</evidence>
<gene>
    <name evidence="2" type="ORF">LQ567_24430</name>
</gene>
<protein>
    <recommendedName>
        <fullName evidence="4">Lipocalin-like domain-containing protein</fullName>
    </recommendedName>
</protein>
<dbReference type="EMBL" id="JAJNEC010000007">
    <property type="protein sequence ID" value="MCD2425953.1"/>
    <property type="molecule type" value="Genomic_DNA"/>
</dbReference>
<keyword evidence="1" id="KW-0732">Signal</keyword>
<feature type="signal peptide" evidence="1">
    <location>
        <begin position="1"/>
        <end position="18"/>
    </location>
</feature>
<dbReference type="PROSITE" id="PS51257">
    <property type="entry name" value="PROKAR_LIPOPROTEIN"/>
    <property type="match status" value="1"/>
</dbReference>
<organism evidence="2 3">
    <name type="scientific">Niabella pedocola</name>
    <dbReference type="NCBI Taxonomy" id="1752077"/>
    <lineage>
        <taxon>Bacteria</taxon>
        <taxon>Pseudomonadati</taxon>
        <taxon>Bacteroidota</taxon>
        <taxon>Chitinophagia</taxon>
        <taxon>Chitinophagales</taxon>
        <taxon>Chitinophagaceae</taxon>
        <taxon>Niabella</taxon>
    </lineage>
</organism>
<proteinExistence type="predicted"/>
<name>A0ABS8PY18_9BACT</name>
<feature type="chain" id="PRO_5045168887" description="Lipocalin-like domain-containing protein" evidence="1">
    <location>
        <begin position="19"/>
        <end position="182"/>
    </location>
</feature>
<evidence type="ECO:0000313" key="3">
    <source>
        <dbReference type="Proteomes" id="UP001199816"/>
    </source>
</evidence>
<evidence type="ECO:0000313" key="2">
    <source>
        <dbReference type="EMBL" id="MCD2425953.1"/>
    </source>
</evidence>
<evidence type="ECO:0000256" key="1">
    <source>
        <dbReference type="SAM" id="SignalP"/>
    </source>
</evidence>
<dbReference type="Proteomes" id="UP001199816">
    <property type="component" value="Unassembled WGS sequence"/>
</dbReference>
<reference evidence="2 3" key="1">
    <citation type="submission" date="2021-11" db="EMBL/GenBank/DDBJ databases">
        <title>Genomic of Niabella pedocola.</title>
        <authorList>
            <person name="Wu T."/>
        </authorList>
    </citation>
    <scope>NUCLEOTIDE SEQUENCE [LARGE SCALE GENOMIC DNA]</scope>
    <source>
        <strain evidence="2 3">JCM 31011</strain>
    </source>
</reference>
<keyword evidence="3" id="KW-1185">Reference proteome</keyword>
<sequence length="182" mass="20203">MYRTILFTLMTFSSLLGACEKDKTNSSGAYGDGPRTPVPAALQGGWMYGNFSTTEYWNQNPSEYIGNGFELAIAFKFNANGTYEQYFTSKTVAGGIATYHQSFTKGTVEINEANKTLITHAYSAHYKQTKNGKTTEDRDLAAKEITKTTQYTYDPGTEPNGTKVIRLKMNGTTDPLSFLLKF</sequence>
<comment type="caution">
    <text evidence="2">The sequence shown here is derived from an EMBL/GenBank/DDBJ whole genome shotgun (WGS) entry which is preliminary data.</text>
</comment>